<organism evidence="1 2">
    <name type="scientific">Strongylus vulgaris</name>
    <name type="common">Blood worm</name>
    <dbReference type="NCBI Taxonomy" id="40348"/>
    <lineage>
        <taxon>Eukaryota</taxon>
        <taxon>Metazoa</taxon>
        <taxon>Ecdysozoa</taxon>
        <taxon>Nematoda</taxon>
        <taxon>Chromadorea</taxon>
        <taxon>Rhabditida</taxon>
        <taxon>Rhabditina</taxon>
        <taxon>Rhabditomorpha</taxon>
        <taxon>Strongyloidea</taxon>
        <taxon>Strongylidae</taxon>
        <taxon>Strongylus</taxon>
    </lineage>
</organism>
<evidence type="ECO:0000313" key="1">
    <source>
        <dbReference type="EMBL" id="VDM69068.1"/>
    </source>
</evidence>
<gene>
    <name evidence="1" type="ORF">SVUK_LOCUS4066</name>
</gene>
<keyword evidence="2" id="KW-1185">Reference proteome</keyword>
<name>A0A3P7KMN2_STRVU</name>
<dbReference type="AlphaFoldDB" id="A0A3P7KMN2"/>
<dbReference type="Proteomes" id="UP000270094">
    <property type="component" value="Unassembled WGS sequence"/>
</dbReference>
<proteinExistence type="predicted"/>
<sequence>MRQEGFVLNARLFICQKAIAIARRRGCPVIEFACVSVQPVALFLGLPTTLQRLGRLAALRSMRDDWYSTGRSHTIPFPSFAICVSRYIARVVACVSTATTYYWISWCSWPPPVRGEQQYDAATDGYSCARERPLVAGVRLYYALLWLKGRCIITHG</sequence>
<dbReference type="EMBL" id="UYYB01010981">
    <property type="protein sequence ID" value="VDM69068.1"/>
    <property type="molecule type" value="Genomic_DNA"/>
</dbReference>
<reference evidence="1 2" key="1">
    <citation type="submission" date="2018-11" db="EMBL/GenBank/DDBJ databases">
        <authorList>
            <consortium name="Pathogen Informatics"/>
        </authorList>
    </citation>
    <scope>NUCLEOTIDE SEQUENCE [LARGE SCALE GENOMIC DNA]</scope>
</reference>
<protein>
    <submittedName>
        <fullName evidence="1">Uncharacterized protein</fullName>
    </submittedName>
</protein>
<accession>A0A3P7KMN2</accession>
<evidence type="ECO:0000313" key="2">
    <source>
        <dbReference type="Proteomes" id="UP000270094"/>
    </source>
</evidence>